<dbReference type="SUPFAM" id="SSF55729">
    <property type="entry name" value="Acyl-CoA N-acyltransferases (Nat)"/>
    <property type="match status" value="1"/>
</dbReference>
<proteinExistence type="predicted"/>
<dbReference type="AlphaFoldDB" id="A0A172U3B6"/>
<sequence>MTLIETDRLIVSDFNLDDAAFIIKLVNSPGWLQYIGDRNIKSPEEARQYLENGPLKSYKQWGFGLYRVALKNTNTAIGMCGLIKREVLDGIDIGFALLPAYEGQGYAYEAAKAVLDYAAKDLGMKRMLAITMVDNAASIKLLQKLGLRFEKMIRLNDEDLALLAMELGKESHIVKEKE</sequence>
<reference evidence="2 3" key="2">
    <citation type="journal article" date="2016" name="Int. J. Syst. Evol. Microbiol.">
        <title>Flavisolibacter tropicus sp. nov., isolated from tropical soil.</title>
        <authorList>
            <person name="Lee J.J."/>
            <person name="Kang M.S."/>
            <person name="Kim G.S."/>
            <person name="Lee C.S."/>
            <person name="Lim S."/>
            <person name="Lee J."/>
            <person name="Roh S.H."/>
            <person name="Kang H."/>
            <person name="Ha J.M."/>
            <person name="Bae S."/>
            <person name="Jung H.Y."/>
            <person name="Kim M.K."/>
        </authorList>
    </citation>
    <scope>NUCLEOTIDE SEQUENCE [LARGE SCALE GENOMIC DNA]</scope>
    <source>
        <strain evidence="2 3">LCS9</strain>
    </source>
</reference>
<dbReference type="PANTHER" id="PTHR43792:SF1">
    <property type="entry name" value="N-ACETYLTRANSFERASE DOMAIN-CONTAINING PROTEIN"/>
    <property type="match status" value="1"/>
</dbReference>
<organism evidence="2 3">
    <name type="scientific">Flavisolibacter tropicus</name>
    <dbReference type="NCBI Taxonomy" id="1492898"/>
    <lineage>
        <taxon>Bacteria</taxon>
        <taxon>Pseudomonadati</taxon>
        <taxon>Bacteroidota</taxon>
        <taxon>Chitinophagia</taxon>
        <taxon>Chitinophagales</taxon>
        <taxon>Chitinophagaceae</taxon>
        <taxon>Flavisolibacter</taxon>
    </lineage>
</organism>
<name>A0A172U3B6_9BACT</name>
<dbReference type="PANTHER" id="PTHR43792">
    <property type="entry name" value="GNAT FAMILY, PUTATIVE (AFU_ORTHOLOGUE AFUA_3G00765)-RELATED-RELATED"/>
    <property type="match status" value="1"/>
</dbReference>
<evidence type="ECO:0000313" key="2">
    <source>
        <dbReference type="EMBL" id="ANE53477.1"/>
    </source>
</evidence>
<dbReference type="Proteomes" id="UP000077177">
    <property type="component" value="Chromosome"/>
</dbReference>
<dbReference type="Gene3D" id="3.40.630.30">
    <property type="match status" value="1"/>
</dbReference>
<dbReference type="GO" id="GO:0016747">
    <property type="term" value="F:acyltransferase activity, transferring groups other than amino-acyl groups"/>
    <property type="evidence" value="ECO:0007669"/>
    <property type="project" value="InterPro"/>
</dbReference>
<dbReference type="Pfam" id="PF13302">
    <property type="entry name" value="Acetyltransf_3"/>
    <property type="match status" value="1"/>
</dbReference>
<dbReference type="OrthoDB" id="9798081at2"/>
<evidence type="ECO:0000259" key="1">
    <source>
        <dbReference type="PROSITE" id="PS51186"/>
    </source>
</evidence>
<dbReference type="InterPro" id="IPR051531">
    <property type="entry name" value="N-acetyltransferase"/>
</dbReference>
<evidence type="ECO:0000313" key="3">
    <source>
        <dbReference type="Proteomes" id="UP000077177"/>
    </source>
</evidence>
<dbReference type="InterPro" id="IPR000182">
    <property type="entry name" value="GNAT_dom"/>
</dbReference>
<dbReference type="InterPro" id="IPR016181">
    <property type="entry name" value="Acyl_CoA_acyltransferase"/>
</dbReference>
<dbReference type="PATRIC" id="fig|1492898.3.peg.2874"/>
<feature type="domain" description="N-acetyltransferase" evidence="1">
    <location>
        <begin position="9"/>
        <end position="170"/>
    </location>
</feature>
<reference evidence="3" key="1">
    <citation type="submission" date="2015-01" db="EMBL/GenBank/DDBJ databases">
        <title>Flavisolibacter sp./LCS9/ whole genome sequencing.</title>
        <authorList>
            <person name="Kim M.K."/>
            <person name="Srinivasan S."/>
            <person name="Lee J.-J."/>
        </authorList>
    </citation>
    <scope>NUCLEOTIDE SEQUENCE [LARGE SCALE GENOMIC DNA]</scope>
    <source>
        <strain evidence="3">LCS9</strain>
    </source>
</reference>
<dbReference type="STRING" id="1492898.SY85_13315"/>
<gene>
    <name evidence="2" type="ORF">SY85_13315</name>
</gene>
<dbReference type="KEGG" id="fla:SY85_13315"/>
<dbReference type="PROSITE" id="PS51186">
    <property type="entry name" value="GNAT"/>
    <property type="match status" value="1"/>
</dbReference>
<dbReference type="EMBL" id="CP011390">
    <property type="protein sequence ID" value="ANE53477.1"/>
    <property type="molecule type" value="Genomic_DNA"/>
</dbReference>
<keyword evidence="3" id="KW-1185">Reference proteome</keyword>
<protein>
    <recommendedName>
        <fullName evidence="1">N-acetyltransferase domain-containing protein</fullName>
    </recommendedName>
</protein>
<accession>A0A172U3B6</accession>